<sequence>MQESILEIGNIIYSPSKFIDDLIKRVDVKDKKGNNFYVVQLDFDTRNKKIELIESQIDDETAKELVYVGSADGSSSPQWYTTAASLEYLITQTIPNLIEMEIEGISDRLKDILQEFFWDLGEQKGQQKRYRYLLNLKKISPKLPDKEELLNELAGGKLKDLGKNAKKHIDNYLKEERDINSKSIKLYYITIDGERLSDKKEYIDRIVEEKSNVKIVEKGICYGCGSRDELTDDTTKLKIKFYTTNQWNFPSNFKPENYSKNMLLCKTCYTKLQVGEQFVFKNFDTRLAAFKVFVIPHILFPANLKEEDLKLFADKTNKTFNVAKRVEKLKEIEEEIQKFLEYEEIENYFLFNIIFYKTSQSSTKVLKFIKDVAPSRFNKIIKAFDDVKGRFKNILPEYNLSSFGLESVYWLTPVKIDNKGEVTEFRKILKIYDSFFTGNKLAKRMIIETQIKLFKILYYEQFKTFNIKEGNLDFDVIRSNMYLRVLQNLGIIEEGEGLDTTNLNLSEEIKGYLEEMAMDSQEAAMFLLGYLIGKVANKQYLERNKRKPILNKLNYNGMDQGKVLRLSNEIIDKLRQNKVLNYETERVFAVHRQLLDKEIKNWKLNKMENLYYILSGYSFSTLKVMGNKKEINDEGGISDEE</sequence>
<dbReference type="InterPro" id="IPR013420">
    <property type="entry name" value="CRISPR-assoc_prot_Cas8b/Csh1_C"/>
</dbReference>
<protein>
    <submittedName>
        <fullName evidence="1">CRISPR-associated protein Csh1</fullName>
    </submittedName>
</protein>
<accession>A0A1I0A906</accession>
<keyword evidence="2" id="KW-1185">Reference proteome</keyword>
<dbReference type="AlphaFoldDB" id="A0A1I0A906"/>
<evidence type="ECO:0000313" key="2">
    <source>
        <dbReference type="Proteomes" id="UP000243819"/>
    </source>
</evidence>
<dbReference type="Pfam" id="PF09484">
    <property type="entry name" value="Cas_TM1802"/>
    <property type="match status" value="1"/>
</dbReference>
<reference evidence="2" key="1">
    <citation type="submission" date="2016-10" db="EMBL/GenBank/DDBJ databases">
        <authorList>
            <person name="Varghese N."/>
            <person name="Submissions S."/>
        </authorList>
    </citation>
    <scope>NUCLEOTIDE SEQUENCE [LARGE SCALE GENOMIC DNA]</scope>
    <source>
        <strain evidence="2">DSM 13577</strain>
    </source>
</reference>
<dbReference type="NCBIfam" id="TIGR02591">
    <property type="entry name" value="cas_Csh1"/>
    <property type="match status" value="1"/>
</dbReference>
<evidence type="ECO:0000313" key="1">
    <source>
        <dbReference type="EMBL" id="SES90649.1"/>
    </source>
</evidence>
<dbReference type="STRING" id="1120990.SAMN03080614_101824"/>
<dbReference type="RefSeq" id="WP_091350377.1">
    <property type="nucleotide sequence ID" value="NZ_FOIF01000018.1"/>
</dbReference>
<gene>
    <name evidence="1" type="ORF">SAMN03080614_101824</name>
</gene>
<proteinExistence type="predicted"/>
<name>A0A1I0A906_9FIRM</name>
<organism evidence="1 2">
    <name type="scientific">Anaerobranca gottschalkii DSM 13577</name>
    <dbReference type="NCBI Taxonomy" id="1120990"/>
    <lineage>
        <taxon>Bacteria</taxon>
        <taxon>Bacillati</taxon>
        <taxon>Bacillota</taxon>
        <taxon>Clostridia</taxon>
        <taxon>Eubacteriales</taxon>
        <taxon>Proteinivoracaceae</taxon>
        <taxon>Anaerobranca</taxon>
    </lineage>
</organism>
<dbReference type="InterPro" id="IPR013389">
    <property type="entry name" value="CRISPR-assoc_prot_Cas8b"/>
</dbReference>
<dbReference type="OrthoDB" id="1706583at2"/>
<dbReference type="EMBL" id="FOIF01000018">
    <property type="protein sequence ID" value="SES90649.1"/>
    <property type="molecule type" value="Genomic_DNA"/>
</dbReference>
<dbReference type="Proteomes" id="UP000243819">
    <property type="component" value="Unassembled WGS sequence"/>
</dbReference>
<dbReference type="NCBIfam" id="TIGR02556">
    <property type="entry name" value="cas_TM1802"/>
    <property type="match status" value="1"/>
</dbReference>